<dbReference type="OrthoDB" id="605297at2"/>
<name>A0A3P3W879_9FLAO</name>
<reference evidence="1 2" key="1">
    <citation type="submission" date="2018-11" db="EMBL/GenBank/DDBJ databases">
        <title>Flavobacterium sp. nov., YIM 102701-2 draft genome.</title>
        <authorList>
            <person name="Li G."/>
            <person name="Jiang Y."/>
        </authorList>
    </citation>
    <scope>NUCLEOTIDE SEQUENCE [LARGE SCALE GENOMIC DNA]</scope>
    <source>
        <strain evidence="1 2">YIM 102701-2</strain>
    </source>
</reference>
<dbReference type="AlphaFoldDB" id="A0A3P3W879"/>
<accession>A0A3P3W879</accession>
<sequence>MKMNFLRKSLIAISLTSVFSYGVYSYGCADGWWGNDFNSMFAPETFVDKSYKPMFYDSYNFFYDYNPLQDYTSKFSDDIVADWSNYIGKSEPKEAVAYYLLNDTAAQYIPKLINKQSISGAKYGLNLKNKEAKNFLEFLQIAKKVEKYSTSQYYYWNYENRNQEKVDAKVIATIEDYFNNLGNKDEFYKNRIWFQLMKAKFYSNNVNDAVSFFEATKKNQSKNLLYYRALGYVAGAYYQKKDYDKSNVLFAEIFDEVPQLRQEALYNFRPVDEAAFLKQVESVPSKEVKAAMWAIYGYYADEFKAMQEIYKIDSKSEHINFLLTRWVNIQESSINVYQEKAISNPGNYHKEVAKAINQKQFKWISEVASKPDLLQNPELWFFATGYLNIFQGNFKVAEKQFDQAKIYIKAGDELAKNQIRLMQLINKVSQVKTISMKEEATLIEDLNWLLYEVPENIKYDNPFRFNYATNWVKKYLSSVYKNQGNQVMAELLNSNKVFYDSENNGQAMEEFFLKKNKTAWEELFVGLYPYNISDIYECRAINLYYAGKLEESIAMFEKIYPIKLRQYNYETDSYSYDFVDYNKRELYGNPFNGKIKDCNDCDHQAKQSVKYSSLDMLRKMKELKTNIEVGNDVYNNALLLANAYYNTSYYGNARSFYYNSIFGETGSNYISKENQYKLFDLSQAKKYYEIAFQAASDNEQRAKISYMLAKVERNEFYFNEYFSQSTYWGYNYDQVMVKKWDGFKRLKQDYSDTKYYQELIKECGYFRTYLGMQK</sequence>
<gene>
    <name evidence="1" type="ORF">EG240_07715</name>
</gene>
<keyword evidence="2" id="KW-1185">Reference proteome</keyword>
<organism evidence="1 2">
    <name type="scientific">Paenimyroides tangerinum</name>
    <dbReference type="NCBI Taxonomy" id="2488728"/>
    <lineage>
        <taxon>Bacteria</taxon>
        <taxon>Pseudomonadati</taxon>
        <taxon>Bacteroidota</taxon>
        <taxon>Flavobacteriia</taxon>
        <taxon>Flavobacteriales</taxon>
        <taxon>Flavobacteriaceae</taxon>
        <taxon>Paenimyroides</taxon>
    </lineage>
</organism>
<evidence type="ECO:0008006" key="3">
    <source>
        <dbReference type="Google" id="ProtNLM"/>
    </source>
</evidence>
<comment type="caution">
    <text evidence="1">The sequence shown here is derived from an EMBL/GenBank/DDBJ whole genome shotgun (WGS) entry which is preliminary data.</text>
</comment>
<protein>
    <recommendedName>
        <fullName evidence="3">Tetratricopeptide repeat protein</fullName>
    </recommendedName>
</protein>
<proteinExistence type="predicted"/>
<evidence type="ECO:0000313" key="2">
    <source>
        <dbReference type="Proteomes" id="UP000275719"/>
    </source>
</evidence>
<dbReference type="RefSeq" id="WP_158612004.1">
    <property type="nucleotide sequence ID" value="NZ_RQVQ01000014.1"/>
</dbReference>
<dbReference type="EMBL" id="RQVQ01000014">
    <property type="protein sequence ID" value="RRJ90904.1"/>
    <property type="molecule type" value="Genomic_DNA"/>
</dbReference>
<dbReference type="Proteomes" id="UP000275719">
    <property type="component" value="Unassembled WGS sequence"/>
</dbReference>
<evidence type="ECO:0000313" key="1">
    <source>
        <dbReference type="EMBL" id="RRJ90904.1"/>
    </source>
</evidence>